<evidence type="ECO:0008006" key="3">
    <source>
        <dbReference type="Google" id="ProtNLM"/>
    </source>
</evidence>
<reference evidence="1" key="1">
    <citation type="journal article" date="2022" name="IScience">
        <title>Evolution of zygomycete secretomes and the origins of terrestrial fungal ecologies.</title>
        <authorList>
            <person name="Chang Y."/>
            <person name="Wang Y."/>
            <person name="Mondo S."/>
            <person name="Ahrendt S."/>
            <person name="Andreopoulos W."/>
            <person name="Barry K."/>
            <person name="Beard J."/>
            <person name="Benny G.L."/>
            <person name="Blankenship S."/>
            <person name="Bonito G."/>
            <person name="Cuomo C."/>
            <person name="Desiro A."/>
            <person name="Gervers K.A."/>
            <person name="Hundley H."/>
            <person name="Kuo A."/>
            <person name="LaButti K."/>
            <person name="Lang B.F."/>
            <person name="Lipzen A."/>
            <person name="O'Donnell K."/>
            <person name="Pangilinan J."/>
            <person name="Reynolds N."/>
            <person name="Sandor L."/>
            <person name="Smith M.E."/>
            <person name="Tsang A."/>
            <person name="Grigoriev I.V."/>
            <person name="Stajich J.E."/>
            <person name="Spatafora J.W."/>
        </authorList>
    </citation>
    <scope>NUCLEOTIDE SEQUENCE</scope>
    <source>
        <strain evidence="1">RSA 2281</strain>
    </source>
</reference>
<comment type="caution">
    <text evidence="1">The sequence shown here is derived from an EMBL/GenBank/DDBJ whole genome shotgun (WGS) entry which is preliminary data.</text>
</comment>
<accession>A0AAD5PEG2</accession>
<dbReference type="EMBL" id="JAIXMP010000012">
    <property type="protein sequence ID" value="KAI9264069.1"/>
    <property type="molecule type" value="Genomic_DNA"/>
</dbReference>
<dbReference type="AlphaFoldDB" id="A0AAD5PEG2"/>
<gene>
    <name evidence="1" type="ORF">BDA99DRAFT_47812</name>
</gene>
<proteinExistence type="predicted"/>
<name>A0AAD5PEG2_9FUNG</name>
<dbReference type="Proteomes" id="UP001209540">
    <property type="component" value="Unassembled WGS sequence"/>
</dbReference>
<evidence type="ECO:0000313" key="1">
    <source>
        <dbReference type="EMBL" id="KAI9264069.1"/>
    </source>
</evidence>
<evidence type="ECO:0000313" key="2">
    <source>
        <dbReference type="Proteomes" id="UP001209540"/>
    </source>
</evidence>
<protein>
    <recommendedName>
        <fullName evidence="3">Transposase</fullName>
    </recommendedName>
</protein>
<organism evidence="1 2">
    <name type="scientific">Phascolomyces articulosus</name>
    <dbReference type="NCBI Taxonomy" id="60185"/>
    <lineage>
        <taxon>Eukaryota</taxon>
        <taxon>Fungi</taxon>
        <taxon>Fungi incertae sedis</taxon>
        <taxon>Mucoromycota</taxon>
        <taxon>Mucoromycotina</taxon>
        <taxon>Mucoromycetes</taxon>
        <taxon>Mucorales</taxon>
        <taxon>Lichtheimiaceae</taxon>
        <taxon>Phascolomyces</taxon>
    </lineage>
</organism>
<reference evidence="1" key="2">
    <citation type="submission" date="2023-02" db="EMBL/GenBank/DDBJ databases">
        <authorList>
            <consortium name="DOE Joint Genome Institute"/>
            <person name="Mondo S.J."/>
            <person name="Chang Y."/>
            <person name="Wang Y."/>
            <person name="Ahrendt S."/>
            <person name="Andreopoulos W."/>
            <person name="Barry K."/>
            <person name="Beard J."/>
            <person name="Benny G.L."/>
            <person name="Blankenship S."/>
            <person name="Bonito G."/>
            <person name="Cuomo C."/>
            <person name="Desiro A."/>
            <person name="Gervers K.A."/>
            <person name="Hundley H."/>
            <person name="Kuo A."/>
            <person name="LaButti K."/>
            <person name="Lang B.F."/>
            <person name="Lipzen A."/>
            <person name="O'Donnell K."/>
            <person name="Pangilinan J."/>
            <person name="Reynolds N."/>
            <person name="Sandor L."/>
            <person name="Smith M.W."/>
            <person name="Tsang A."/>
            <person name="Grigoriev I.V."/>
            <person name="Stajich J.E."/>
            <person name="Spatafora J.W."/>
        </authorList>
    </citation>
    <scope>NUCLEOTIDE SEQUENCE</scope>
    <source>
        <strain evidence="1">RSA 2281</strain>
    </source>
</reference>
<keyword evidence="2" id="KW-1185">Reference proteome</keyword>
<sequence>MTTTSPISNTTPSQFSIAHWETIKQIHRTLCEEILAERYKLALGARELLAKFVGISTRSAGKAIQLCKTDEEKVIASQLGRPKKEISRQEYNLNGYSYSKRTVQRHLTKINFKFGKGNKLNILHDSPANIQLRKTYLDKRIGNLNANNMPITPEVFLDESYMHLDHHSKQTWFEPGMDMRESGRKPMLVIFGAFIAFRQDNRVIFE</sequence>